<reference evidence="8 9" key="1">
    <citation type="submission" date="2023-01" db="EMBL/GenBank/DDBJ databases">
        <authorList>
            <person name="Whitehead M."/>
        </authorList>
    </citation>
    <scope>NUCLEOTIDE SEQUENCE [LARGE SCALE GENOMIC DNA]</scope>
</reference>
<sequence length="272" mass="30407">MAKSRPTKHQMKTLVELMSNDPKLSAGKFSANFTKKIAKARWEDIAIELNSLPGCEKSGDKWKKAWQDTRATAKNKASAIKRHINGTGGGPATNLVMSEAQMDSIPLMSQVAISGHLNSVESAVSFNYETLSEQTTCTNIYNKDAETTEDPQFEDLQLDISHFDVVIENNQNYVPNDVDDLSPKLVETGQELQLKSVPKSKGINSEQPMKKQSASERLSDSNKVAQNMVDLTSKKLNIKSNYYDQKLILLQQKNNILSNIHTLLETYIQNKM</sequence>
<feature type="region of interest" description="Disordered" evidence="6">
    <location>
        <begin position="197"/>
        <end position="221"/>
    </location>
</feature>
<dbReference type="Pfam" id="PF13873">
    <property type="entry name" value="Myb_DNA-bind_5"/>
    <property type="match status" value="1"/>
</dbReference>
<comment type="function">
    <text evidence="5">Involved in transvection phenomena (= synapsis-dependent gene expression), where the synaptic pairing of chromosomes carrying genes with which zeste interacts influences the expression of these genes. Zeste binds to DNA and stimulates transcription from a nearby promoter.</text>
</comment>
<keyword evidence="3" id="KW-0805">Transcription regulation</keyword>
<feature type="compositionally biased region" description="Polar residues" evidence="6">
    <location>
        <begin position="202"/>
        <end position="212"/>
    </location>
</feature>
<dbReference type="EMBL" id="CARXXK010000002">
    <property type="protein sequence ID" value="CAI6355715.1"/>
    <property type="molecule type" value="Genomic_DNA"/>
</dbReference>
<evidence type="ECO:0000256" key="4">
    <source>
        <dbReference type="ARBA" id="ARBA00023163"/>
    </source>
</evidence>
<protein>
    <recommendedName>
        <fullName evidence="2">Regulatory protein zeste</fullName>
    </recommendedName>
</protein>
<organism evidence="8 9">
    <name type="scientific">Macrosiphum euphorbiae</name>
    <name type="common">potato aphid</name>
    <dbReference type="NCBI Taxonomy" id="13131"/>
    <lineage>
        <taxon>Eukaryota</taxon>
        <taxon>Metazoa</taxon>
        <taxon>Ecdysozoa</taxon>
        <taxon>Arthropoda</taxon>
        <taxon>Hexapoda</taxon>
        <taxon>Insecta</taxon>
        <taxon>Pterygota</taxon>
        <taxon>Neoptera</taxon>
        <taxon>Paraneoptera</taxon>
        <taxon>Hemiptera</taxon>
        <taxon>Sternorrhyncha</taxon>
        <taxon>Aphidomorpha</taxon>
        <taxon>Aphidoidea</taxon>
        <taxon>Aphididae</taxon>
        <taxon>Macrosiphini</taxon>
        <taxon>Macrosiphum</taxon>
    </lineage>
</organism>
<keyword evidence="4" id="KW-0804">Transcription</keyword>
<dbReference type="GO" id="GO:0005634">
    <property type="term" value="C:nucleus"/>
    <property type="evidence" value="ECO:0007669"/>
    <property type="project" value="TreeGrafter"/>
</dbReference>
<evidence type="ECO:0000256" key="3">
    <source>
        <dbReference type="ARBA" id="ARBA00023015"/>
    </source>
</evidence>
<accession>A0AAV0WIE6</accession>
<evidence type="ECO:0000256" key="1">
    <source>
        <dbReference type="ARBA" id="ARBA00011764"/>
    </source>
</evidence>
<comment type="caution">
    <text evidence="8">The sequence shown here is derived from an EMBL/GenBank/DDBJ whole genome shotgun (WGS) entry which is preliminary data.</text>
</comment>
<evidence type="ECO:0000259" key="7">
    <source>
        <dbReference type="Pfam" id="PF13873"/>
    </source>
</evidence>
<gene>
    <name evidence="8" type="ORF">MEUPH1_LOCUS11533</name>
</gene>
<dbReference type="PANTHER" id="PTHR23098">
    <property type="entry name" value="AGAP001331-PA-RELATED"/>
    <property type="match status" value="1"/>
</dbReference>
<evidence type="ECO:0000256" key="6">
    <source>
        <dbReference type="SAM" id="MobiDB-lite"/>
    </source>
</evidence>
<keyword evidence="9" id="KW-1185">Reference proteome</keyword>
<dbReference type="Proteomes" id="UP001160148">
    <property type="component" value="Unassembled WGS sequence"/>
</dbReference>
<proteinExistence type="predicted"/>
<evidence type="ECO:0000256" key="5">
    <source>
        <dbReference type="ARBA" id="ARBA00025466"/>
    </source>
</evidence>
<feature type="domain" description="Myb/SANT-like DNA-binding" evidence="7">
    <location>
        <begin position="4"/>
        <end position="77"/>
    </location>
</feature>
<evidence type="ECO:0000313" key="8">
    <source>
        <dbReference type="EMBL" id="CAI6355715.1"/>
    </source>
</evidence>
<dbReference type="AlphaFoldDB" id="A0AAV0WIE6"/>
<comment type="subunit">
    <text evidence="1">Self-associates forming complexes of several hundred monomers.</text>
</comment>
<evidence type="ECO:0000313" key="9">
    <source>
        <dbReference type="Proteomes" id="UP001160148"/>
    </source>
</evidence>
<name>A0AAV0WIE6_9HEMI</name>
<evidence type="ECO:0000256" key="2">
    <source>
        <dbReference type="ARBA" id="ARBA00016807"/>
    </source>
</evidence>
<dbReference type="InterPro" id="IPR028002">
    <property type="entry name" value="Myb_DNA-bind_5"/>
</dbReference>
<dbReference type="PANTHER" id="PTHR23098:SF16">
    <property type="entry name" value="REGULATORY PROTEIN ZESTE"/>
    <property type="match status" value="1"/>
</dbReference>